<feature type="region of interest" description="Disordered" evidence="2">
    <location>
        <begin position="1"/>
        <end position="20"/>
    </location>
</feature>
<evidence type="ECO:0000256" key="2">
    <source>
        <dbReference type="SAM" id="MobiDB-lite"/>
    </source>
</evidence>
<feature type="transmembrane region" description="Helical" evidence="3">
    <location>
        <begin position="30"/>
        <end position="49"/>
    </location>
</feature>
<gene>
    <name evidence="6" type="ORF">JMJ55_21420</name>
</gene>
<keyword evidence="1" id="KW-0175">Coiled coil</keyword>
<dbReference type="InterPro" id="IPR058792">
    <property type="entry name" value="Beta-barrel_RND_2"/>
</dbReference>
<keyword evidence="3" id="KW-1133">Transmembrane helix</keyword>
<dbReference type="SUPFAM" id="SSF111369">
    <property type="entry name" value="HlyD-like secretion proteins"/>
    <property type="match status" value="2"/>
</dbReference>
<proteinExistence type="predicted"/>
<dbReference type="PANTHER" id="PTHR30386">
    <property type="entry name" value="MEMBRANE FUSION SUBUNIT OF EMRAB-TOLC MULTIDRUG EFFLUX PUMP"/>
    <property type="match status" value="1"/>
</dbReference>
<dbReference type="Pfam" id="PF25917">
    <property type="entry name" value="BSH_RND"/>
    <property type="match status" value="1"/>
</dbReference>
<evidence type="ECO:0000256" key="3">
    <source>
        <dbReference type="SAM" id="Phobius"/>
    </source>
</evidence>
<dbReference type="Pfam" id="PF25954">
    <property type="entry name" value="Beta-barrel_RND_2"/>
    <property type="match status" value="1"/>
</dbReference>
<feature type="coiled-coil region" evidence="1">
    <location>
        <begin position="106"/>
        <end position="154"/>
    </location>
</feature>
<dbReference type="PANTHER" id="PTHR30386:SF24">
    <property type="entry name" value="MULTIDRUG RESISTANCE EFFLUX PUMP"/>
    <property type="match status" value="1"/>
</dbReference>
<dbReference type="RefSeq" id="WP_202827650.1">
    <property type="nucleotide sequence ID" value="NZ_JAEUXJ010000011.1"/>
</dbReference>
<keyword evidence="3" id="KW-0472">Membrane</keyword>
<evidence type="ECO:0000259" key="4">
    <source>
        <dbReference type="Pfam" id="PF25917"/>
    </source>
</evidence>
<keyword evidence="3" id="KW-0812">Transmembrane</keyword>
<feature type="coiled-coil region" evidence="1">
    <location>
        <begin position="186"/>
        <end position="213"/>
    </location>
</feature>
<evidence type="ECO:0000313" key="6">
    <source>
        <dbReference type="EMBL" id="MBL6457900.1"/>
    </source>
</evidence>
<organism evidence="6 7">
    <name type="scientific">Belnapia mucosa</name>
    <dbReference type="NCBI Taxonomy" id="2804532"/>
    <lineage>
        <taxon>Bacteria</taxon>
        <taxon>Pseudomonadati</taxon>
        <taxon>Pseudomonadota</taxon>
        <taxon>Alphaproteobacteria</taxon>
        <taxon>Acetobacterales</taxon>
        <taxon>Roseomonadaceae</taxon>
        <taxon>Belnapia</taxon>
    </lineage>
</organism>
<dbReference type="InterPro" id="IPR058625">
    <property type="entry name" value="MdtA-like_BSH"/>
</dbReference>
<dbReference type="Gene3D" id="2.40.50.100">
    <property type="match status" value="1"/>
</dbReference>
<reference evidence="6 7" key="1">
    <citation type="submission" date="2021-01" db="EMBL/GenBank/DDBJ databases">
        <title>Belnapia mucosa sp. nov. and Belnapia arida sp. nov., isolated from the Tabernas Desert (Almeria, Spain).</title>
        <authorList>
            <person name="Molina-Menor E."/>
            <person name="Vidal-Verdu A."/>
            <person name="Calonge A."/>
            <person name="Satari L."/>
            <person name="Pereto Magraner J."/>
            <person name="Porcar Miralles M."/>
        </authorList>
    </citation>
    <scope>NUCLEOTIDE SEQUENCE [LARGE SCALE GENOMIC DNA]</scope>
    <source>
        <strain evidence="6 7">T6</strain>
    </source>
</reference>
<feature type="domain" description="Multidrug resistance protein MdtA-like barrel-sandwich hybrid" evidence="4">
    <location>
        <begin position="68"/>
        <end position="261"/>
    </location>
</feature>
<accession>A0ABS1V8A9</accession>
<evidence type="ECO:0000313" key="7">
    <source>
        <dbReference type="Proteomes" id="UP000606490"/>
    </source>
</evidence>
<keyword evidence="7" id="KW-1185">Reference proteome</keyword>
<protein>
    <submittedName>
        <fullName evidence="6">HlyD family secretion protein</fullName>
    </submittedName>
</protein>
<dbReference type="Gene3D" id="2.40.30.170">
    <property type="match status" value="1"/>
</dbReference>
<dbReference type="Proteomes" id="UP000606490">
    <property type="component" value="Unassembled WGS sequence"/>
</dbReference>
<dbReference type="EMBL" id="JAEUXJ010000011">
    <property type="protein sequence ID" value="MBL6457900.1"/>
    <property type="molecule type" value="Genomic_DNA"/>
</dbReference>
<comment type="caution">
    <text evidence="6">The sequence shown here is derived from an EMBL/GenBank/DDBJ whole genome shotgun (WGS) entry which is preliminary data.</text>
</comment>
<feature type="domain" description="CusB-like beta-barrel" evidence="5">
    <location>
        <begin position="269"/>
        <end position="310"/>
    </location>
</feature>
<evidence type="ECO:0000259" key="5">
    <source>
        <dbReference type="Pfam" id="PF25954"/>
    </source>
</evidence>
<sequence>MNVLSETRPAPPAASIGAGPRRSPWRLLRWPLLALALLALAIGANWWLLVGRWMESTDNAYVQGDIAVLAPRIEGHVAAIRVADHQRVSAGDALIELDGGLWRARLAEAEATLAETRAAIATNRQQLAQQRAQIESAEAQLEQARAEQVRALGEARRAGELVGAGWTSRQANERAVADQRKADSAVAAALAQLSVARQQLDVLEAMQAQQEARRDQAAAAVERARIDLGNTVIRAPFDGITGNRAAQLGQFVRTGQQLIAVAPPPERQWVTANFKETQLPRFRPGQPVRLKVDAFPGLVLQGRVESLAPATGALFSLLPPENATGNFTKIVQRVPVRLALDGEAAAKLALLRPGLSVAAEVDTREDPTAPRDAWSAALARWRDWRGAP</sequence>
<name>A0ABS1V8A9_9PROT</name>
<evidence type="ECO:0000256" key="1">
    <source>
        <dbReference type="SAM" id="Coils"/>
    </source>
</evidence>
<dbReference type="InterPro" id="IPR050739">
    <property type="entry name" value="MFP"/>
</dbReference>